<dbReference type="Pfam" id="PF00881">
    <property type="entry name" value="Nitroreductase"/>
    <property type="match status" value="1"/>
</dbReference>
<dbReference type="InterPro" id="IPR000415">
    <property type="entry name" value="Nitroreductase-like"/>
</dbReference>
<comment type="caution">
    <text evidence="2">The sequence shown here is derived from an EMBL/GenBank/DDBJ whole genome shotgun (WGS) entry which is preliminary data.</text>
</comment>
<proteinExistence type="predicted"/>
<gene>
    <name evidence="2" type="ORF">WMO26_09045</name>
</gene>
<name>A0ABV1E2L9_9FIRM</name>
<dbReference type="EMBL" id="JBBMFD010000015">
    <property type="protein sequence ID" value="MEQ2440970.1"/>
    <property type="molecule type" value="Genomic_DNA"/>
</dbReference>
<dbReference type="SUPFAM" id="SSF55469">
    <property type="entry name" value="FMN-dependent nitroreductase-like"/>
    <property type="match status" value="1"/>
</dbReference>
<dbReference type="InterPro" id="IPR029479">
    <property type="entry name" value="Nitroreductase"/>
</dbReference>
<evidence type="ECO:0000313" key="2">
    <source>
        <dbReference type="EMBL" id="MEQ2440970.1"/>
    </source>
</evidence>
<sequence length="104" mass="11703">MIQEFLQAIRNRRSVYTISDKTSVPNERIVELVKEAVLHTPSSFHMQSGRAAALFGGHHRTLGEIVLEVLKERVALKQFPATRKKFEPFAAGYGTVLFSTTTGW</sequence>
<dbReference type="Gene3D" id="3.40.109.10">
    <property type="entry name" value="NADH Oxidase"/>
    <property type="match status" value="1"/>
</dbReference>
<organism evidence="2 3">
    <name type="scientific">Solibaculum intestinale</name>
    <dbReference type="NCBI Taxonomy" id="3133165"/>
    <lineage>
        <taxon>Bacteria</taxon>
        <taxon>Bacillati</taxon>
        <taxon>Bacillota</taxon>
        <taxon>Clostridia</taxon>
        <taxon>Eubacteriales</taxon>
        <taxon>Oscillospiraceae</taxon>
        <taxon>Solibaculum</taxon>
    </lineage>
</organism>
<dbReference type="PANTHER" id="PTHR43035">
    <property type="entry name" value="FATTY ACID REPRESSION MUTANT PROTEIN 2-RELATED"/>
    <property type="match status" value="1"/>
</dbReference>
<accession>A0ABV1E2L9</accession>
<keyword evidence="3" id="KW-1185">Reference proteome</keyword>
<evidence type="ECO:0000313" key="3">
    <source>
        <dbReference type="Proteomes" id="UP001489509"/>
    </source>
</evidence>
<evidence type="ECO:0000259" key="1">
    <source>
        <dbReference type="Pfam" id="PF00881"/>
    </source>
</evidence>
<dbReference type="InterPro" id="IPR033877">
    <property type="entry name" value="Frm2/Hbn1"/>
</dbReference>
<dbReference type="Proteomes" id="UP001489509">
    <property type="component" value="Unassembled WGS sequence"/>
</dbReference>
<protein>
    <submittedName>
        <fullName evidence="2">Nitroreductase family protein</fullName>
    </submittedName>
</protein>
<dbReference type="PANTHER" id="PTHR43035:SF1">
    <property type="entry name" value="FATTY ACID REPRESSION MUTANT PROTEIN 2-RELATED"/>
    <property type="match status" value="1"/>
</dbReference>
<reference evidence="2 3" key="1">
    <citation type="submission" date="2024-03" db="EMBL/GenBank/DDBJ databases">
        <title>Human intestinal bacterial collection.</title>
        <authorList>
            <person name="Pauvert C."/>
            <person name="Hitch T.C.A."/>
            <person name="Clavel T."/>
        </authorList>
    </citation>
    <scope>NUCLEOTIDE SEQUENCE [LARGE SCALE GENOMIC DNA]</scope>
    <source>
        <strain evidence="2 3">CLA-JM-H44</strain>
    </source>
</reference>
<feature type="domain" description="Nitroreductase" evidence="1">
    <location>
        <begin position="9"/>
        <end position="99"/>
    </location>
</feature>
<dbReference type="RefSeq" id="WP_349219796.1">
    <property type="nucleotide sequence ID" value="NZ_JBBMFD010000015.1"/>
</dbReference>